<evidence type="ECO:0000313" key="7">
    <source>
        <dbReference type="EMBL" id="MBO0346491.1"/>
    </source>
</evidence>
<feature type="transmembrane region" description="Helical" evidence="6">
    <location>
        <begin position="113"/>
        <end position="135"/>
    </location>
</feature>
<evidence type="ECO:0000256" key="6">
    <source>
        <dbReference type="SAM" id="Phobius"/>
    </source>
</evidence>
<evidence type="ECO:0000256" key="5">
    <source>
        <dbReference type="ARBA" id="ARBA00023136"/>
    </source>
</evidence>
<dbReference type="InterPro" id="IPR001123">
    <property type="entry name" value="LeuE-type"/>
</dbReference>
<protein>
    <submittedName>
        <fullName evidence="7">LysE family translocator</fullName>
    </submittedName>
</protein>
<feature type="transmembrane region" description="Helical" evidence="6">
    <location>
        <begin position="39"/>
        <end position="66"/>
    </location>
</feature>
<sequence length="210" mass="22541">MASLEILIAFLGATLIFAYFPGPALLYTAAQTLAHGRRAGFMAALGIHLGCYLHVIAAVLGLSAIFTHVPEIYAALKIVGGGYMIWLGIQLFRQKAQEGHVPTAGKPRTARRAFLDSMLVEILNPKVALFFIAFLPQFVSAEAALPIWAQFLILGTVVNLAFSSADIITVLFASKLKTALGKRQRWQNVGSKACGALLMGLGLKLAMDRG</sequence>
<organism evidence="7 8">
    <name type="scientific">Roseibium limicola</name>
    <dbReference type="NCBI Taxonomy" id="2816037"/>
    <lineage>
        <taxon>Bacteria</taxon>
        <taxon>Pseudomonadati</taxon>
        <taxon>Pseudomonadota</taxon>
        <taxon>Alphaproteobacteria</taxon>
        <taxon>Hyphomicrobiales</taxon>
        <taxon>Stappiaceae</taxon>
        <taxon>Roseibium</taxon>
    </lineage>
</organism>
<dbReference type="PANTHER" id="PTHR30086">
    <property type="entry name" value="ARGININE EXPORTER PROTEIN ARGO"/>
    <property type="match status" value="1"/>
</dbReference>
<evidence type="ECO:0000256" key="1">
    <source>
        <dbReference type="ARBA" id="ARBA00004651"/>
    </source>
</evidence>
<evidence type="ECO:0000256" key="2">
    <source>
        <dbReference type="ARBA" id="ARBA00022475"/>
    </source>
</evidence>
<dbReference type="AlphaFoldDB" id="A0A939J9K8"/>
<keyword evidence="2" id="KW-1003">Cell membrane</keyword>
<feature type="transmembrane region" description="Helical" evidence="6">
    <location>
        <begin position="72"/>
        <end position="92"/>
    </location>
</feature>
<evidence type="ECO:0000256" key="4">
    <source>
        <dbReference type="ARBA" id="ARBA00022989"/>
    </source>
</evidence>
<gene>
    <name evidence="7" type="ORF">J0X15_14755</name>
</gene>
<comment type="subcellular location">
    <subcellularLocation>
        <location evidence="1">Cell membrane</location>
        <topology evidence="1">Multi-pass membrane protein</topology>
    </subcellularLocation>
</comment>
<dbReference type="PANTHER" id="PTHR30086:SF20">
    <property type="entry name" value="ARGININE EXPORTER PROTEIN ARGO-RELATED"/>
    <property type="match status" value="1"/>
</dbReference>
<keyword evidence="8" id="KW-1185">Reference proteome</keyword>
<comment type="caution">
    <text evidence="7">The sequence shown here is derived from an EMBL/GenBank/DDBJ whole genome shotgun (WGS) entry which is preliminary data.</text>
</comment>
<feature type="transmembrane region" description="Helical" evidence="6">
    <location>
        <begin position="147"/>
        <end position="173"/>
    </location>
</feature>
<dbReference type="GO" id="GO:0005886">
    <property type="term" value="C:plasma membrane"/>
    <property type="evidence" value="ECO:0007669"/>
    <property type="project" value="UniProtKB-SubCell"/>
</dbReference>
<feature type="transmembrane region" description="Helical" evidence="6">
    <location>
        <begin position="6"/>
        <end position="27"/>
    </location>
</feature>
<dbReference type="GO" id="GO:0015171">
    <property type="term" value="F:amino acid transmembrane transporter activity"/>
    <property type="evidence" value="ECO:0007669"/>
    <property type="project" value="TreeGrafter"/>
</dbReference>
<evidence type="ECO:0000256" key="3">
    <source>
        <dbReference type="ARBA" id="ARBA00022692"/>
    </source>
</evidence>
<proteinExistence type="predicted"/>
<dbReference type="PIRSF" id="PIRSF006324">
    <property type="entry name" value="LeuE"/>
    <property type="match status" value="1"/>
</dbReference>
<reference evidence="7" key="1">
    <citation type="submission" date="2021-03" db="EMBL/GenBank/DDBJ databases">
        <title>Roseibium sp. CAU 1637 isolated from Incheon.</title>
        <authorList>
            <person name="Kim W."/>
        </authorList>
    </citation>
    <scope>NUCLEOTIDE SEQUENCE</scope>
    <source>
        <strain evidence="7">CAU 1637</strain>
    </source>
</reference>
<dbReference type="Proteomes" id="UP000664779">
    <property type="component" value="Unassembled WGS sequence"/>
</dbReference>
<dbReference type="RefSeq" id="WP_206942294.1">
    <property type="nucleotide sequence ID" value="NZ_JAFLNF010000006.1"/>
</dbReference>
<accession>A0A939J9K8</accession>
<keyword evidence="5 6" id="KW-0472">Membrane</keyword>
<name>A0A939J9K8_9HYPH</name>
<evidence type="ECO:0000313" key="8">
    <source>
        <dbReference type="Proteomes" id="UP000664779"/>
    </source>
</evidence>
<dbReference type="Pfam" id="PF01810">
    <property type="entry name" value="LysE"/>
    <property type="match status" value="1"/>
</dbReference>
<keyword evidence="4 6" id="KW-1133">Transmembrane helix</keyword>
<dbReference type="EMBL" id="JAFLNF010000006">
    <property type="protein sequence ID" value="MBO0346491.1"/>
    <property type="molecule type" value="Genomic_DNA"/>
</dbReference>
<keyword evidence="3 6" id="KW-0812">Transmembrane</keyword>